<dbReference type="Gene3D" id="1.10.530.10">
    <property type="match status" value="1"/>
</dbReference>
<keyword evidence="5" id="KW-0378">Hydrolase</keyword>
<protein>
    <recommendedName>
        <fullName evidence="2">lysozyme</fullName>
        <ecNumber evidence="2">3.2.1.17</ecNumber>
    </recommendedName>
</protein>
<keyword evidence="7" id="KW-1015">Disulfide bond</keyword>
<dbReference type="PANTHER" id="PTHR11195">
    <property type="entry name" value="DESTABILASE-RELATED"/>
    <property type="match status" value="1"/>
</dbReference>
<reference evidence="8 9" key="1">
    <citation type="submission" date="2024-07" db="EMBL/GenBank/DDBJ databases">
        <title>Chromosome-level genome assembly of the water stick insect Ranatra chinensis (Heteroptera: Nepidae).</title>
        <authorList>
            <person name="Liu X."/>
        </authorList>
    </citation>
    <scope>NUCLEOTIDE SEQUENCE [LARGE SCALE GENOMIC DNA]</scope>
    <source>
        <strain evidence="8">Cailab_2021Rc</strain>
        <tissue evidence="8">Muscle</tissue>
    </source>
</reference>
<proteinExistence type="predicted"/>
<dbReference type="Pfam" id="PF05497">
    <property type="entry name" value="Destabilase"/>
    <property type="match status" value="1"/>
</dbReference>
<dbReference type="GO" id="GO:0003796">
    <property type="term" value="F:lysozyme activity"/>
    <property type="evidence" value="ECO:0007669"/>
    <property type="project" value="UniProtKB-EC"/>
</dbReference>
<feature type="non-terminal residue" evidence="8">
    <location>
        <position position="1"/>
    </location>
</feature>
<evidence type="ECO:0000256" key="3">
    <source>
        <dbReference type="ARBA" id="ARBA00022529"/>
    </source>
</evidence>
<dbReference type="FunFam" id="1.10.530.10:FF:000019">
    <property type="entry name" value="lysozyme"/>
    <property type="match status" value="1"/>
</dbReference>
<evidence type="ECO:0000256" key="5">
    <source>
        <dbReference type="ARBA" id="ARBA00022801"/>
    </source>
</evidence>
<dbReference type="InterPro" id="IPR008597">
    <property type="entry name" value="Invert_lysozyme"/>
</dbReference>
<keyword evidence="3" id="KW-0929">Antimicrobial</keyword>
<comment type="caution">
    <text evidence="8">The sequence shown here is derived from an EMBL/GenBank/DDBJ whole genome shotgun (WGS) entry which is preliminary data.</text>
</comment>
<feature type="disulfide bond" evidence="7">
    <location>
        <begin position="62"/>
        <end position="68"/>
    </location>
</feature>
<evidence type="ECO:0000256" key="2">
    <source>
        <dbReference type="ARBA" id="ARBA00012732"/>
    </source>
</evidence>
<sequence length="140" mass="15409">VEPVTEFCLGCICEAVSNCNRSATCNGDVCGIFRITWAYWSDAGKPTLTYDDPNDPGAYGRCTNDPVCAAKAVTNYMAKFAQDCNNDGVINCYDYAAIHRLGGYGCRNQLDLPYYNRFVNCQRQVATLTGVNQNANVEFV</sequence>
<accession>A0ABD0Y374</accession>
<dbReference type="Proteomes" id="UP001558652">
    <property type="component" value="Unassembled WGS sequence"/>
</dbReference>
<gene>
    <name evidence="8" type="ORF">AAG570_003987</name>
</gene>
<dbReference type="EMBL" id="JBFDAA010000015">
    <property type="protein sequence ID" value="KAL1117672.1"/>
    <property type="molecule type" value="Genomic_DNA"/>
</dbReference>
<evidence type="ECO:0000256" key="4">
    <source>
        <dbReference type="ARBA" id="ARBA00022638"/>
    </source>
</evidence>
<feature type="disulfide bond" evidence="7">
    <location>
        <begin position="13"/>
        <end position="19"/>
    </location>
</feature>
<dbReference type="GO" id="GO:0031640">
    <property type="term" value="P:killing of cells of another organism"/>
    <property type="evidence" value="ECO:0007669"/>
    <property type="project" value="UniProtKB-KW"/>
</dbReference>
<keyword evidence="4" id="KW-0081">Bacteriolytic enzyme</keyword>
<dbReference type="GO" id="GO:0042742">
    <property type="term" value="P:defense response to bacterium"/>
    <property type="evidence" value="ECO:0007669"/>
    <property type="project" value="UniProtKB-KW"/>
</dbReference>
<dbReference type="CDD" id="cd16890">
    <property type="entry name" value="lyz_i"/>
    <property type="match status" value="1"/>
</dbReference>
<dbReference type="PROSITE" id="PS00018">
    <property type="entry name" value="EF_HAND_1"/>
    <property type="match status" value="1"/>
</dbReference>
<dbReference type="EC" id="3.2.1.17" evidence="2"/>
<evidence type="ECO:0000256" key="6">
    <source>
        <dbReference type="ARBA" id="ARBA00023295"/>
    </source>
</evidence>
<dbReference type="PANTHER" id="PTHR11195:SF22">
    <property type="entry name" value="LYSOZYME"/>
    <property type="match status" value="1"/>
</dbReference>
<feature type="disulfide bond" evidence="7">
    <location>
        <begin position="8"/>
        <end position="92"/>
    </location>
</feature>
<keyword evidence="9" id="KW-1185">Reference proteome</keyword>
<dbReference type="InterPro" id="IPR018247">
    <property type="entry name" value="EF_Hand_1_Ca_BS"/>
</dbReference>
<comment type="catalytic activity">
    <reaction evidence="1">
        <text>Hydrolysis of (1-&gt;4)-beta-linkages between N-acetylmuramic acid and N-acetyl-D-glucosamine residues in a peptidoglycan and between N-acetyl-D-glucosamine residues in chitodextrins.</text>
        <dbReference type="EC" id="3.2.1.17"/>
    </reaction>
</comment>
<evidence type="ECO:0000313" key="8">
    <source>
        <dbReference type="EMBL" id="KAL1117672.1"/>
    </source>
</evidence>
<feature type="disulfide bond" evidence="7">
    <location>
        <begin position="25"/>
        <end position="30"/>
    </location>
</feature>
<evidence type="ECO:0000256" key="1">
    <source>
        <dbReference type="ARBA" id="ARBA00000632"/>
    </source>
</evidence>
<dbReference type="PROSITE" id="PS51909">
    <property type="entry name" value="LYSOZYME_I"/>
    <property type="match status" value="1"/>
</dbReference>
<dbReference type="AlphaFoldDB" id="A0ABD0Y374"/>
<keyword evidence="6" id="KW-0326">Glycosidase</keyword>
<evidence type="ECO:0000313" key="9">
    <source>
        <dbReference type="Proteomes" id="UP001558652"/>
    </source>
</evidence>
<name>A0ABD0Y374_9HEMI</name>
<organism evidence="8 9">
    <name type="scientific">Ranatra chinensis</name>
    <dbReference type="NCBI Taxonomy" id="642074"/>
    <lineage>
        <taxon>Eukaryota</taxon>
        <taxon>Metazoa</taxon>
        <taxon>Ecdysozoa</taxon>
        <taxon>Arthropoda</taxon>
        <taxon>Hexapoda</taxon>
        <taxon>Insecta</taxon>
        <taxon>Pterygota</taxon>
        <taxon>Neoptera</taxon>
        <taxon>Paraneoptera</taxon>
        <taxon>Hemiptera</taxon>
        <taxon>Heteroptera</taxon>
        <taxon>Panheteroptera</taxon>
        <taxon>Nepomorpha</taxon>
        <taxon>Nepidae</taxon>
        <taxon>Ranatrinae</taxon>
        <taxon>Ranatra</taxon>
    </lineage>
</organism>
<evidence type="ECO:0000256" key="7">
    <source>
        <dbReference type="PIRSR" id="PIRSR608597-3"/>
    </source>
</evidence>